<dbReference type="KEGG" id="uam:UABAM_02029"/>
<dbReference type="PANTHER" id="PTHR47245:SF2">
    <property type="entry name" value="PEPTIDYL-PROLYL CIS-TRANS ISOMERASE HP_0175-RELATED"/>
    <property type="match status" value="1"/>
</dbReference>
<keyword evidence="1" id="KW-0697">Rotamase</keyword>
<accession>A0A5S9F2J7</accession>
<dbReference type="Pfam" id="PF00639">
    <property type="entry name" value="Rotamase"/>
    <property type="match status" value="1"/>
</dbReference>
<dbReference type="Gene3D" id="3.10.50.40">
    <property type="match status" value="1"/>
</dbReference>
<feature type="domain" description="PpiC" evidence="3">
    <location>
        <begin position="172"/>
        <end position="275"/>
    </location>
</feature>
<evidence type="ECO:0000313" key="4">
    <source>
        <dbReference type="EMBL" id="BBM83676.1"/>
    </source>
</evidence>
<dbReference type="EMBL" id="AP019860">
    <property type="protein sequence ID" value="BBM83676.1"/>
    <property type="molecule type" value="Genomic_DNA"/>
</dbReference>
<proteinExistence type="predicted"/>
<dbReference type="InterPro" id="IPR000595">
    <property type="entry name" value="cNMP-bd_dom"/>
</dbReference>
<keyword evidence="1 4" id="KW-0413">Isomerase</keyword>
<protein>
    <submittedName>
        <fullName evidence="4">Peptidylprolyl isomerase</fullName>
    </submittedName>
</protein>
<dbReference type="InterPro" id="IPR000297">
    <property type="entry name" value="PPIase_PpiC"/>
</dbReference>
<dbReference type="OrthoDB" id="270355at2"/>
<dbReference type="InterPro" id="IPR050245">
    <property type="entry name" value="PrsA_foldase"/>
</dbReference>
<dbReference type="Proteomes" id="UP000326354">
    <property type="component" value="Chromosome"/>
</dbReference>
<dbReference type="PROSITE" id="PS50042">
    <property type="entry name" value="CNMP_BINDING_3"/>
    <property type="match status" value="1"/>
</dbReference>
<evidence type="ECO:0000313" key="5">
    <source>
        <dbReference type="Proteomes" id="UP000326354"/>
    </source>
</evidence>
<dbReference type="InterPro" id="IPR027304">
    <property type="entry name" value="Trigger_fact/SurA_dom_sf"/>
</dbReference>
<evidence type="ECO:0000259" key="2">
    <source>
        <dbReference type="PROSITE" id="PS50042"/>
    </source>
</evidence>
<dbReference type="PANTHER" id="PTHR47245">
    <property type="entry name" value="PEPTIDYLPROLYL ISOMERASE"/>
    <property type="match status" value="1"/>
</dbReference>
<dbReference type="PROSITE" id="PS50198">
    <property type="entry name" value="PPIC_PPIASE_2"/>
    <property type="match status" value="1"/>
</dbReference>
<dbReference type="RefSeq" id="WP_151967868.1">
    <property type="nucleotide sequence ID" value="NZ_AP019860.1"/>
</dbReference>
<sequence length="338" mass="39291">MKWLYYVFLICAPILSQQQRSDTIVAIVNEDIITYGDVYKKVKSIIDSIEASNLPRKQKELRKVASMQAKLRDMVDTVLMQQEAKKYKLDLPNRENIRKKVEQELQKQKEVRGLDKFALEDVFYSRELLRNLLQARSAYSEQGERRANIDTFVQPSEICQYYKDNMDDYTKPPKIKTRIITLFYTKNGGREQTLVKAESIVRELRSGAVFEEIAKIYSNDPYAESGGSWPRVLKDDKEVWDFITKGTLAKEVDDIAFSMSKDEISDPIMMDGELHCQIVKIEDVIEGGLVPFTEVQPQIRRKLQNQKIVAALKGMLKQLRRDSFIWPENIFGEKNEID</sequence>
<dbReference type="Gene3D" id="1.10.4030.10">
    <property type="entry name" value="Porin chaperone SurA, peptide-binding domain"/>
    <property type="match status" value="1"/>
</dbReference>
<keyword evidence="5" id="KW-1185">Reference proteome</keyword>
<reference evidence="4 5" key="1">
    <citation type="submission" date="2019-08" db="EMBL/GenBank/DDBJ databases">
        <title>Complete genome sequence of Candidatus Uab amorphum.</title>
        <authorList>
            <person name="Shiratori T."/>
            <person name="Suzuki S."/>
            <person name="Kakizawa Y."/>
            <person name="Ishida K."/>
        </authorList>
    </citation>
    <scope>NUCLEOTIDE SEQUENCE [LARGE SCALE GENOMIC DNA]</scope>
    <source>
        <strain evidence="4 5">SRT547</strain>
    </source>
</reference>
<gene>
    <name evidence="4" type="ORF">UABAM_02029</name>
</gene>
<dbReference type="SUPFAM" id="SSF109998">
    <property type="entry name" value="Triger factor/SurA peptide-binding domain-like"/>
    <property type="match status" value="1"/>
</dbReference>
<feature type="domain" description="Cyclic nucleotide-binding" evidence="2">
    <location>
        <begin position="183"/>
        <end position="225"/>
    </location>
</feature>
<evidence type="ECO:0000256" key="1">
    <source>
        <dbReference type="PROSITE-ProRule" id="PRU00278"/>
    </source>
</evidence>
<evidence type="ECO:0000259" key="3">
    <source>
        <dbReference type="PROSITE" id="PS50198"/>
    </source>
</evidence>
<name>A0A5S9F2J7_UABAM</name>
<dbReference type="AlphaFoldDB" id="A0A5S9F2J7"/>
<dbReference type="GO" id="GO:0003755">
    <property type="term" value="F:peptidyl-prolyl cis-trans isomerase activity"/>
    <property type="evidence" value="ECO:0007669"/>
    <property type="project" value="UniProtKB-KW"/>
</dbReference>
<dbReference type="InterPro" id="IPR046357">
    <property type="entry name" value="PPIase_dom_sf"/>
</dbReference>
<organism evidence="4 5">
    <name type="scientific">Uabimicrobium amorphum</name>
    <dbReference type="NCBI Taxonomy" id="2596890"/>
    <lineage>
        <taxon>Bacteria</taxon>
        <taxon>Pseudomonadati</taxon>
        <taxon>Planctomycetota</taxon>
        <taxon>Candidatus Uabimicrobiia</taxon>
        <taxon>Candidatus Uabimicrobiales</taxon>
        <taxon>Candidatus Uabimicrobiaceae</taxon>
        <taxon>Candidatus Uabimicrobium</taxon>
    </lineage>
</organism>
<dbReference type="SUPFAM" id="SSF54534">
    <property type="entry name" value="FKBP-like"/>
    <property type="match status" value="1"/>
</dbReference>